<accession>A0A3P5XVT9</accession>
<proteinExistence type="inferred from homology"/>
<dbReference type="Pfam" id="PF05532">
    <property type="entry name" value="CsbD"/>
    <property type="match status" value="1"/>
</dbReference>
<reference evidence="3 4" key="1">
    <citation type="submission" date="2018-11" db="EMBL/GenBank/DDBJ databases">
        <authorList>
            <person name="Criscuolo A."/>
        </authorList>
    </citation>
    <scope>NUCLEOTIDE SEQUENCE [LARGE SCALE GENOMIC DNA]</scope>
    <source>
        <strain evidence="3">ACIP111625</strain>
    </source>
</reference>
<name>A0A3P5XVT9_9RHOB</name>
<keyword evidence="4" id="KW-1185">Reference proteome</keyword>
<protein>
    <recommendedName>
        <fullName evidence="2">CsbD-like domain-containing protein</fullName>
    </recommendedName>
</protein>
<dbReference type="PANTHER" id="PTHR34977:SF1">
    <property type="entry name" value="UPF0337 PROTEIN YJBJ"/>
    <property type="match status" value="1"/>
</dbReference>
<evidence type="ECO:0000313" key="3">
    <source>
        <dbReference type="EMBL" id="VDC33225.1"/>
    </source>
</evidence>
<gene>
    <name evidence="3" type="ORF">XINFAN_03712</name>
</gene>
<feature type="domain" description="CsbD-like" evidence="2">
    <location>
        <begin position="5"/>
        <end position="56"/>
    </location>
</feature>
<dbReference type="PIRSF" id="PIRSF039008">
    <property type="entry name" value="YjbJ"/>
    <property type="match status" value="1"/>
</dbReference>
<dbReference type="EMBL" id="UXAW01000108">
    <property type="protein sequence ID" value="VDC33225.1"/>
    <property type="molecule type" value="Genomic_DNA"/>
</dbReference>
<evidence type="ECO:0000259" key="2">
    <source>
        <dbReference type="Pfam" id="PF05532"/>
    </source>
</evidence>
<dbReference type="InterPro" id="IPR036629">
    <property type="entry name" value="YjbJ_sf"/>
</dbReference>
<dbReference type="InterPro" id="IPR050423">
    <property type="entry name" value="UPF0337_stress_rsp"/>
</dbReference>
<organism evidence="3 4">
    <name type="scientific">Pseudogemmobacter humi</name>
    <dbReference type="NCBI Taxonomy" id="2483812"/>
    <lineage>
        <taxon>Bacteria</taxon>
        <taxon>Pseudomonadati</taxon>
        <taxon>Pseudomonadota</taxon>
        <taxon>Alphaproteobacteria</taxon>
        <taxon>Rhodobacterales</taxon>
        <taxon>Paracoccaceae</taxon>
        <taxon>Pseudogemmobacter</taxon>
    </lineage>
</organism>
<dbReference type="SUPFAM" id="SSF69047">
    <property type="entry name" value="Hypothetical protein YjbJ"/>
    <property type="match status" value="1"/>
</dbReference>
<dbReference type="InterPro" id="IPR008462">
    <property type="entry name" value="CsbD"/>
</dbReference>
<evidence type="ECO:0000313" key="4">
    <source>
        <dbReference type="Proteomes" id="UP000277498"/>
    </source>
</evidence>
<evidence type="ECO:0000256" key="1">
    <source>
        <dbReference type="ARBA" id="ARBA00009129"/>
    </source>
</evidence>
<comment type="similarity">
    <text evidence="1">Belongs to the UPF0337 (CsbD) family.</text>
</comment>
<dbReference type="Proteomes" id="UP000277498">
    <property type="component" value="Unassembled WGS sequence"/>
</dbReference>
<dbReference type="PANTHER" id="PTHR34977">
    <property type="entry name" value="UPF0337 PROTEIN YJBJ"/>
    <property type="match status" value="1"/>
</dbReference>
<dbReference type="Gene3D" id="1.10.1470.10">
    <property type="entry name" value="YjbJ"/>
    <property type="match status" value="1"/>
</dbReference>
<dbReference type="InterPro" id="IPR026042">
    <property type="entry name" value="YjbJ"/>
</dbReference>
<sequence length="67" mass="7679">MVNSDQIAGKWKQLKGEAKIAWGKLTDDELDKAEGHAEKLAGLIQERYGKTREEAETEVRRFFDDRA</sequence>
<dbReference type="AlphaFoldDB" id="A0A3P5XVT9"/>